<reference evidence="1 2" key="1">
    <citation type="submission" date="2018-03" db="EMBL/GenBank/DDBJ databases">
        <authorList>
            <person name="Keele B.F."/>
        </authorList>
    </citation>
    <scope>NUCLEOTIDE SEQUENCE [LARGE SCALE GENOMIC DNA]</scope>
    <source>
        <strain evidence="1 2">IB-3</strain>
    </source>
</reference>
<keyword evidence="2" id="KW-1185">Reference proteome</keyword>
<name>A0A2R7YYV4_9ACTN</name>
<proteinExistence type="predicted"/>
<dbReference type="EMBL" id="PYXZ01000002">
    <property type="protein sequence ID" value="PUA81484.1"/>
    <property type="molecule type" value="Genomic_DNA"/>
</dbReference>
<sequence>MSSNALFTRDSPIMRPASFNRAENCADVAIAMIAAGGCRSISAGSLAGHLRVTPAAVLTWFGTTAQMWEQLTEAIGRRWFVHLGQTSRLRVEGRPILQGAADLDIASCLRLFLPLSGDEVEWTRVWLSLQEHGRHHDLVGSRIAQWERQELERLHRVTACRDVPTLTHTLVLVRGLRQMVTATHEPLALEAAHDLLTRHCQLTYVENGPPEPASDDDVLDSTRRFAFIGGSGVPRRG</sequence>
<comment type="caution">
    <text evidence="1">The sequence shown here is derived from an EMBL/GenBank/DDBJ whole genome shotgun (WGS) entry which is preliminary data.</text>
</comment>
<dbReference type="OrthoDB" id="3288227at2"/>
<dbReference type="RefSeq" id="WP_108343376.1">
    <property type="nucleotide sequence ID" value="NZ_PYXZ01000002.1"/>
</dbReference>
<organism evidence="1 2">
    <name type="scientific">Nocardioides currus</name>
    <dbReference type="NCBI Taxonomy" id="2133958"/>
    <lineage>
        <taxon>Bacteria</taxon>
        <taxon>Bacillati</taxon>
        <taxon>Actinomycetota</taxon>
        <taxon>Actinomycetes</taxon>
        <taxon>Propionibacteriales</taxon>
        <taxon>Nocardioidaceae</taxon>
        <taxon>Nocardioides</taxon>
    </lineage>
</organism>
<protein>
    <recommendedName>
        <fullName evidence="3">TetR family transcriptional regulator</fullName>
    </recommendedName>
</protein>
<accession>A0A2R7YYV4</accession>
<evidence type="ECO:0008006" key="3">
    <source>
        <dbReference type="Google" id="ProtNLM"/>
    </source>
</evidence>
<dbReference type="Proteomes" id="UP000244867">
    <property type="component" value="Unassembled WGS sequence"/>
</dbReference>
<gene>
    <name evidence="1" type="ORF">C7S10_05210</name>
</gene>
<dbReference type="Gene3D" id="1.10.357.10">
    <property type="entry name" value="Tetracycline Repressor, domain 2"/>
    <property type="match status" value="1"/>
</dbReference>
<evidence type="ECO:0000313" key="1">
    <source>
        <dbReference type="EMBL" id="PUA81484.1"/>
    </source>
</evidence>
<dbReference type="AlphaFoldDB" id="A0A2R7YYV4"/>
<evidence type="ECO:0000313" key="2">
    <source>
        <dbReference type="Proteomes" id="UP000244867"/>
    </source>
</evidence>